<proteinExistence type="predicted"/>
<dbReference type="PANTHER" id="PTHR17985:SF8">
    <property type="entry name" value="TRANSPORT AND GOLGI ORGANIZATION PROTEIN 2 HOMOLOG"/>
    <property type="match status" value="1"/>
</dbReference>
<evidence type="ECO:0000313" key="1">
    <source>
        <dbReference type="EMBL" id="TXC92969.1"/>
    </source>
</evidence>
<gene>
    <name evidence="1" type="ORF">FS935_01890</name>
</gene>
<dbReference type="RefSeq" id="WP_146945829.1">
    <property type="nucleotide sequence ID" value="NZ_VOQF01000001.1"/>
</dbReference>
<dbReference type="Proteomes" id="UP000321363">
    <property type="component" value="Unassembled WGS sequence"/>
</dbReference>
<accession>A0A5C6WAQ8</accession>
<organism evidence="1 2">
    <name type="scientific">Metabacillus litoralis</name>
    <dbReference type="NCBI Taxonomy" id="152268"/>
    <lineage>
        <taxon>Bacteria</taxon>
        <taxon>Bacillati</taxon>
        <taxon>Bacillota</taxon>
        <taxon>Bacilli</taxon>
        <taxon>Bacillales</taxon>
        <taxon>Bacillaceae</taxon>
        <taxon>Metabacillus</taxon>
    </lineage>
</organism>
<keyword evidence="2" id="KW-1185">Reference proteome</keyword>
<sequence length="253" mass="29345">MCLINFAYKVDSNFDLVIAANRDEFYKRGTAQADFWEEAPHVLAGRDLEKMGTWMGVTKQGRFAALTNYRDHAESKDYKRSRGELVSGFLKGDCSPESYLEIIKRDSSQYPGFNLLVGDKNALYYYSNIENKLYHLQPGIYGLSNHLLNTNWPKVQKGKKGLEKCLKNKGDLKDCLFRILFNAEQAEDDELPRTGVTLEWERWLSPLFISTENYGTRSSTVLCMNREKVEFIERTFTGKTYNEREFEFSIEKV</sequence>
<dbReference type="InterPro" id="IPR008551">
    <property type="entry name" value="TANGO2"/>
</dbReference>
<dbReference type="Pfam" id="PF05742">
    <property type="entry name" value="TANGO2"/>
    <property type="match status" value="1"/>
</dbReference>
<dbReference type="EMBL" id="VOQF01000001">
    <property type="protein sequence ID" value="TXC92969.1"/>
    <property type="molecule type" value="Genomic_DNA"/>
</dbReference>
<dbReference type="PANTHER" id="PTHR17985">
    <property type="entry name" value="SER/THR-RICH PROTEIN T10 IN DGCR REGION"/>
    <property type="match status" value="1"/>
</dbReference>
<protein>
    <submittedName>
        <fullName evidence="1">NRDE family protein</fullName>
    </submittedName>
</protein>
<reference evidence="1 2" key="1">
    <citation type="journal article" date="2005" name="Int. J. Syst. Evol. Microbiol.">
        <title>Bacillus litoralis sp. nov., isolated from a tidal flat of the Yellow Sea in Korea.</title>
        <authorList>
            <person name="Yoon J.H."/>
            <person name="Oh T.K."/>
        </authorList>
    </citation>
    <scope>NUCLEOTIDE SEQUENCE [LARGE SCALE GENOMIC DNA]</scope>
    <source>
        <strain evidence="1 2">SW-211</strain>
    </source>
</reference>
<name>A0A5C6WAQ8_9BACI</name>
<evidence type="ECO:0000313" key="2">
    <source>
        <dbReference type="Proteomes" id="UP000321363"/>
    </source>
</evidence>
<dbReference type="AlphaFoldDB" id="A0A5C6WAQ8"/>
<comment type="caution">
    <text evidence="1">The sequence shown here is derived from an EMBL/GenBank/DDBJ whole genome shotgun (WGS) entry which is preliminary data.</text>
</comment>
<dbReference type="OrthoDB" id="4380123at2"/>